<dbReference type="EMBL" id="VSRR010047466">
    <property type="protein sequence ID" value="MPC78050.1"/>
    <property type="molecule type" value="Genomic_DNA"/>
</dbReference>
<protein>
    <submittedName>
        <fullName evidence="1">Uncharacterized protein</fullName>
    </submittedName>
</protein>
<keyword evidence="2" id="KW-1185">Reference proteome</keyword>
<gene>
    <name evidence="1" type="ORF">E2C01_072524</name>
</gene>
<name>A0A5B7I039_PORTR</name>
<evidence type="ECO:0000313" key="1">
    <source>
        <dbReference type="EMBL" id="MPC78050.1"/>
    </source>
</evidence>
<organism evidence="1 2">
    <name type="scientific">Portunus trituberculatus</name>
    <name type="common">Swimming crab</name>
    <name type="synonym">Neptunus trituberculatus</name>
    <dbReference type="NCBI Taxonomy" id="210409"/>
    <lineage>
        <taxon>Eukaryota</taxon>
        <taxon>Metazoa</taxon>
        <taxon>Ecdysozoa</taxon>
        <taxon>Arthropoda</taxon>
        <taxon>Crustacea</taxon>
        <taxon>Multicrustacea</taxon>
        <taxon>Malacostraca</taxon>
        <taxon>Eumalacostraca</taxon>
        <taxon>Eucarida</taxon>
        <taxon>Decapoda</taxon>
        <taxon>Pleocyemata</taxon>
        <taxon>Brachyura</taxon>
        <taxon>Eubrachyura</taxon>
        <taxon>Portunoidea</taxon>
        <taxon>Portunidae</taxon>
        <taxon>Portuninae</taxon>
        <taxon>Portunus</taxon>
    </lineage>
</organism>
<sequence length="61" mass="6754">MFAPSYHHHSLIHYATASLKLNCDPAIKGNICAVGYRFNVAVEQVTTDNMGPDKVDFQSDN</sequence>
<dbReference type="Proteomes" id="UP000324222">
    <property type="component" value="Unassembled WGS sequence"/>
</dbReference>
<reference evidence="1 2" key="1">
    <citation type="submission" date="2019-05" db="EMBL/GenBank/DDBJ databases">
        <title>Another draft genome of Portunus trituberculatus and its Hox gene families provides insights of decapod evolution.</title>
        <authorList>
            <person name="Jeong J.-H."/>
            <person name="Song I."/>
            <person name="Kim S."/>
            <person name="Choi T."/>
            <person name="Kim D."/>
            <person name="Ryu S."/>
            <person name="Kim W."/>
        </authorList>
    </citation>
    <scope>NUCLEOTIDE SEQUENCE [LARGE SCALE GENOMIC DNA]</scope>
    <source>
        <tissue evidence="1">Muscle</tissue>
    </source>
</reference>
<comment type="caution">
    <text evidence="1">The sequence shown here is derived from an EMBL/GenBank/DDBJ whole genome shotgun (WGS) entry which is preliminary data.</text>
</comment>
<dbReference type="AlphaFoldDB" id="A0A5B7I039"/>
<proteinExistence type="predicted"/>
<evidence type="ECO:0000313" key="2">
    <source>
        <dbReference type="Proteomes" id="UP000324222"/>
    </source>
</evidence>
<accession>A0A5B7I039</accession>